<reference evidence="2" key="1">
    <citation type="submission" date="2017-02" db="EMBL/GenBank/DDBJ databases">
        <authorList>
            <person name="Varghese N."/>
            <person name="Submissions S."/>
        </authorList>
    </citation>
    <scope>NUCLEOTIDE SEQUENCE [LARGE SCALE GENOMIC DNA]</scope>
    <source>
        <strain evidence="2">DSM 15739</strain>
    </source>
</reference>
<protein>
    <submittedName>
        <fullName evidence="1">DNA-damage-inducible protein J</fullName>
    </submittedName>
</protein>
<dbReference type="NCBIfam" id="TIGR02384">
    <property type="entry name" value="RelB_DinJ"/>
    <property type="match status" value="1"/>
</dbReference>
<dbReference type="InterPro" id="IPR013321">
    <property type="entry name" value="Arc_rbn_hlx_hlx"/>
</dbReference>
<evidence type="ECO:0000313" key="2">
    <source>
        <dbReference type="Proteomes" id="UP000189941"/>
    </source>
</evidence>
<name>A0A1T4MYZ4_9LACT</name>
<dbReference type="OrthoDB" id="9804867at2"/>
<dbReference type="STRING" id="1121925.SAMN02746011_01597"/>
<accession>A0A1T4MYZ4</accession>
<dbReference type="Pfam" id="PF04221">
    <property type="entry name" value="RelB"/>
    <property type="match status" value="1"/>
</dbReference>
<dbReference type="RefSeq" id="WP_078756304.1">
    <property type="nucleotide sequence ID" value="NZ_FUWO01000015.1"/>
</dbReference>
<dbReference type="InterPro" id="IPR007337">
    <property type="entry name" value="RelB/DinJ"/>
</dbReference>
<dbReference type="Proteomes" id="UP000189941">
    <property type="component" value="Unassembled WGS sequence"/>
</dbReference>
<organism evidence="1 2">
    <name type="scientific">Globicatella sulfidifaciens DSM 15739</name>
    <dbReference type="NCBI Taxonomy" id="1121925"/>
    <lineage>
        <taxon>Bacteria</taxon>
        <taxon>Bacillati</taxon>
        <taxon>Bacillota</taxon>
        <taxon>Bacilli</taxon>
        <taxon>Lactobacillales</taxon>
        <taxon>Aerococcaceae</taxon>
        <taxon>Globicatella</taxon>
    </lineage>
</organism>
<dbReference type="EMBL" id="FUWO01000015">
    <property type="protein sequence ID" value="SJZ72279.1"/>
    <property type="molecule type" value="Genomic_DNA"/>
</dbReference>
<dbReference type="GO" id="GO:0006355">
    <property type="term" value="P:regulation of DNA-templated transcription"/>
    <property type="evidence" value="ECO:0007669"/>
    <property type="project" value="InterPro"/>
</dbReference>
<gene>
    <name evidence="1" type="ORF">SAMN02746011_01597</name>
</gene>
<sequence>MSKTANLNIRMQPEIKQEAEAILNNLGISASNAIEMFYRQIILTKSIPFEIKEPEKPNFDISNITKEEFKQMILEGLQDIQEGRQADASTVFNSIHKKIGKM</sequence>
<dbReference type="Gene3D" id="1.10.1220.10">
    <property type="entry name" value="Met repressor-like"/>
    <property type="match status" value="1"/>
</dbReference>
<dbReference type="AlphaFoldDB" id="A0A1T4MYZ4"/>
<keyword evidence="2" id="KW-1185">Reference proteome</keyword>
<evidence type="ECO:0000313" key="1">
    <source>
        <dbReference type="EMBL" id="SJZ72279.1"/>
    </source>
</evidence>
<proteinExistence type="predicted"/>